<dbReference type="STRING" id="1781255.BH720_24735"/>
<accession>A0A1E5QDT1</accession>
<evidence type="ECO:0000313" key="1">
    <source>
        <dbReference type="EMBL" id="OEJ72483.1"/>
    </source>
</evidence>
<name>A0A1E5QDT1_9CYAN</name>
<protein>
    <submittedName>
        <fullName evidence="1">Uncharacterized protein</fullName>
    </submittedName>
</protein>
<proteinExistence type="predicted"/>
<sequence>MKYSADIAVYSKKNELKLLVEVKIQRGTSPEWAAKFLRNRSSIHEALPKVCFFLMALPDAFYLWKNPVATEIILDSNLPNYHIDPESFLKPYFRGLASLKSQEAFSLVVLTWLNHLINDGEDEVSQNIGQEWLVESGLLKAIQGGRIEDQMLV</sequence>
<dbReference type="RefSeq" id="WP_069969903.1">
    <property type="nucleotide sequence ID" value="NZ_CM124774.1"/>
</dbReference>
<dbReference type="EMBL" id="MJGC01000127">
    <property type="protein sequence ID" value="OEJ72483.1"/>
    <property type="molecule type" value="Genomic_DNA"/>
</dbReference>
<dbReference type="OrthoDB" id="426951at2"/>
<dbReference type="AlphaFoldDB" id="A0A1E5QDT1"/>
<organism evidence="1">
    <name type="scientific">Desertifilum tharense IPPAS B-1220</name>
    <dbReference type="NCBI Taxonomy" id="1781255"/>
    <lineage>
        <taxon>Bacteria</taxon>
        <taxon>Bacillati</taxon>
        <taxon>Cyanobacteriota</taxon>
        <taxon>Cyanophyceae</taxon>
        <taxon>Desertifilales</taxon>
        <taxon>Desertifilaceae</taxon>
        <taxon>Desertifilum</taxon>
    </lineage>
</organism>
<comment type="caution">
    <text evidence="1">The sequence shown here is derived from an EMBL/GenBank/DDBJ whole genome shotgun (WGS) entry which is preliminary data.</text>
</comment>
<reference evidence="1" key="1">
    <citation type="submission" date="2016-09" db="EMBL/GenBank/DDBJ databases">
        <title>Draft genome of thermotolerant cyanobacterium Desertifilum sp. strain IPPAS B-1220.</title>
        <authorList>
            <person name="Sinetova M.A."/>
            <person name="Bolakhan K."/>
            <person name="Zayadan B.K."/>
            <person name="Mironov K.S."/>
            <person name="Ustinova V."/>
            <person name="Kupriyanova E.V."/>
            <person name="Sidorov R.A."/>
            <person name="Skrypnik A.N."/>
            <person name="Gogoleva N.E."/>
            <person name="Gogolev Y.V."/>
            <person name="Los D.A."/>
        </authorList>
    </citation>
    <scope>NUCLEOTIDE SEQUENCE [LARGE SCALE GENOMIC DNA]</scope>
    <source>
        <strain evidence="1">IPPAS B-1220</strain>
    </source>
</reference>
<gene>
    <name evidence="1" type="ORF">BH720_24735</name>
</gene>